<organism evidence="2 3">
    <name type="scientific">Candidatus Amesbacteria bacterium GW2011_GWA1_47_20</name>
    <dbReference type="NCBI Taxonomy" id="1618354"/>
    <lineage>
        <taxon>Bacteria</taxon>
        <taxon>Candidatus Amesiibacteriota</taxon>
    </lineage>
</organism>
<dbReference type="InterPro" id="IPR027417">
    <property type="entry name" value="P-loop_NTPase"/>
</dbReference>
<evidence type="ECO:0000313" key="2">
    <source>
        <dbReference type="EMBL" id="KKU68991.1"/>
    </source>
</evidence>
<evidence type="ECO:0000259" key="1">
    <source>
        <dbReference type="Pfam" id="PF05191"/>
    </source>
</evidence>
<dbReference type="EMBL" id="LCOA01000016">
    <property type="protein sequence ID" value="KKU68991.1"/>
    <property type="molecule type" value="Genomic_DNA"/>
</dbReference>
<dbReference type="Gene3D" id="3.40.50.300">
    <property type="entry name" value="P-loop containing nucleotide triphosphate hydrolases"/>
    <property type="match status" value="1"/>
</dbReference>
<dbReference type="Pfam" id="PF05191">
    <property type="entry name" value="ADK_lid"/>
    <property type="match status" value="1"/>
</dbReference>
<accession>A0A0G1SHT9</accession>
<dbReference type="GO" id="GO:0004017">
    <property type="term" value="F:AMP kinase activity"/>
    <property type="evidence" value="ECO:0007669"/>
    <property type="project" value="InterPro"/>
</dbReference>
<proteinExistence type="predicted"/>
<dbReference type="InterPro" id="IPR007862">
    <property type="entry name" value="Adenylate_kinase_lid-dom"/>
</dbReference>
<dbReference type="SUPFAM" id="SSF52540">
    <property type="entry name" value="P-loop containing nucleoside triphosphate hydrolases"/>
    <property type="match status" value="1"/>
</dbReference>
<name>A0A0G1SHT9_9BACT</name>
<keyword evidence="2" id="KW-0808">Transferase</keyword>
<feature type="domain" description="Adenylate kinase active site lid" evidence="1">
    <location>
        <begin position="111"/>
        <end position="144"/>
    </location>
</feature>
<dbReference type="AlphaFoldDB" id="A0A0G1SHT9"/>
<evidence type="ECO:0000313" key="3">
    <source>
        <dbReference type="Proteomes" id="UP000034565"/>
    </source>
</evidence>
<sequence length="202" mass="22408">MGPPTSGKSSVASLLSKEFRTRLIRGRDVVPNLTETYGSFRSLIPDRIFLPKLKGKMDGLGDRENITLDNIPRTKMQAELIVDWSVTFRATVVTILLNLSKQEVVDRVKGRLTCPTCGESYHQLLKPPKWGGLCDNDRNALTVRSGDKDIKIVEKAFEDYSRLVGSLLGILETKSTVVQIPASGTVNQTYMSLISKLRVKGN</sequence>
<reference evidence="2 3" key="1">
    <citation type="journal article" date="2015" name="Nature">
        <title>rRNA introns, odd ribosomes, and small enigmatic genomes across a large radiation of phyla.</title>
        <authorList>
            <person name="Brown C.T."/>
            <person name="Hug L.A."/>
            <person name="Thomas B.C."/>
            <person name="Sharon I."/>
            <person name="Castelle C.J."/>
            <person name="Singh A."/>
            <person name="Wilkins M.J."/>
            <person name="Williams K.H."/>
            <person name="Banfield J.F."/>
        </authorList>
    </citation>
    <scope>NUCLEOTIDE SEQUENCE [LARGE SCALE GENOMIC DNA]</scope>
</reference>
<keyword evidence="2" id="KW-0418">Kinase</keyword>
<protein>
    <submittedName>
        <fullName evidence="2">Adenylate kinase</fullName>
    </submittedName>
</protein>
<gene>
    <name evidence="2" type="ORF">UX92_C0016G0016</name>
</gene>
<comment type="caution">
    <text evidence="2">The sequence shown here is derived from an EMBL/GenBank/DDBJ whole genome shotgun (WGS) entry which is preliminary data.</text>
</comment>
<dbReference type="Proteomes" id="UP000034565">
    <property type="component" value="Unassembled WGS sequence"/>
</dbReference>